<dbReference type="AlphaFoldDB" id="R2P410"/>
<dbReference type="PATRIC" id="fig|1158602.3.peg.2259"/>
<dbReference type="HOGENOM" id="CLU_119444_0_0_9"/>
<dbReference type="Pfam" id="PF01609">
    <property type="entry name" value="DDE_Tnp_1"/>
    <property type="match status" value="1"/>
</dbReference>
<comment type="caution">
    <text evidence="2">The sequence shown here is derived from an EMBL/GenBank/DDBJ whole genome shotgun (WGS) entry which is preliminary data.</text>
</comment>
<sequence>MADVSVAIPLMRDMKRLSFTNRHVLLDKGYDAKAIYEEAHALGFEPIIPLKRTAKNAGEWTKDFAPTCFIEEGYKYDSFDFRYGALKFTNPKERCNTCPLQKEGICQKVIKIKQHIDPRKFNHPARGTRVWKKLYNKRGAVERVNGNLKETMKLNDTTHYKAELVETELLLIQLGYNTKRYAVQRLTSQKSRKATAV</sequence>
<dbReference type="RefSeq" id="WP_010745476.1">
    <property type="nucleotide sequence ID" value="NZ_ASWF01000003.1"/>
</dbReference>
<evidence type="ECO:0000313" key="3">
    <source>
        <dbReference type="EMBL" id="EOT75383.1"/>
    </source>
</evidence>
<evidence type="ECO:0000259" key="1">
    <source>
        <dbReference type="Pfam" id="PF01609"/>
    </source>
</evidence>
<reference evidence="3 5" key="2">
    <citation type="submission" date="2013-03" db="EMBL/GenBank/DDBJ databases">
        <title>The Genome Sequence of Enterococcus raffinosus ATCC_49464 (PacBio/Illumina hybrid assembly).</title>
        <authorList>
            <consortium name="The Broad Institute Genomics Platform"/>
            <consortium name="The Broad Institute Genome Sequencing Center for Infectious Disease"/>
            <person name="Earl A."/>
            <person name="Russ C."/>
            <person name="Gilmore M."/>
            <person name="Surin D."/>
            <person name="Walker B."/>
            <person name="Young S."/>
            <person name="Zeng Q."/>
            <person name="Gargeya S."/>
            <person name="Fitzgerald M."/>
            <person name="Haas B."/>
            <person name="Abouelleil A."/>
            <person name="Allen A.W."/>
            <person name="Alvarado L."/>
            <person name="Arachchi H.M."/>
            <person name="Berlin A.M."/>
            <person name="Chapman S.B."/>
            <person name="Gainer-Dewar J."/>
            <person name="Goldberg J."/>
            <person name="Griggs A."/>
            <person name="Gujja S."/>
            <person name="Hansen M."/>
            <person name="Howarth C."/>
            <person name="Imamovic A."/>
            <person name="Ireland A."/>
            <person name="Larimer J."/>
            <person name="McCowan C."/>
            <person name="Murphy C."/>
            <person name="Pearson M."/>
            <person name="Poon T.W."/>
            <person name="Priest M."/>
            <person name="Roberts A."/>
            <person name="Saif S."/>
            <person name="Shea T."/>
            <person name="Sisk P."/>
            <person name="Sykes S."/>
            <person name="Wortman J."/>
            <person name="Nusbaum C."/>
            <person name="Birren B."/>
        </authorList>
    </citation>
    <scope>NUCLEOTIDE SEQUENCE [LARGE SCALE GENOMIC DNA]</scope>
    <source>
        <strain evidence="3 5">ATCC 49464</strain>
    </source>
</reference>
<dbReference type="GO" id="GO:0004803">
    <property type="term" value="F:transposase activity"/>
    <property type="evidence" value="ECO:0007669"/>
    <property type="project" value="InterPro"/>
</dbReference>
<dbReference type="GO" id="GO:0003677">
    <property type="term" value="F:DNA binding"/>
    <property type="evidence" value="ECO:0007669"/>
    <property type="project" value="InterPro"/>
</dbReference>
<protein>
    <recommendedName>
        <fullName evidence="1">Transposase IS4-like domain-containing protein</fullName>
    </recommendedName>
</protein>
<evidence type="ECO:0000313" key="4">
    <source>
        <dbReference type="Proteomes" id="UP000013877"/>
    </source>
</evidence>
<gene>
    <name evidence="3" type="ORF">I590_02204</name>
    <name evidence="2" type="ORF">UAK_02262</name>
</gene>
<name>R2P410_9ENTE</name>
<dbReference type="InterPro" id="IPR002559">
    <property type="entry name" value="Transposase_11"/>
</dbReference>
<dbReference type="GeneID" id="71776610"/>
<accession>R2P410</accession>
<organism evidence="2 4">
    <name type="scientific">Enterococcus raffinosus ATCC 49464</name>
    <dbReference type="NCBI Taxonomy" id="1158602"/>
    <lineage>
        <taxon>Bacteria</taxon>
        <taxon>Bacillati</taxon>
        <taxon>Bacillota</taxon>
        <taxon>Bacilli</taxon>
        <taxon>Lactobacillales</taxon>
        <taxon>Enterococcaceae</taxon>
        <taxon>Enterococcus</taxon>
    </lineage>
</organism>
<feature type="domain" description="Transposase IS4-like" evidence="1">
    <location>
        <begin position="2"/>
        <end position="177"/>
    </location>
</feature>
<reference evidence="2 4" key="1">
    <citation type="submission" date="2013-02" db="EMBL/GenBank/DDBJ databases">
        <title>The Genome Sequence of Enterococcus raffinosus ATCC_49464.</title>
        <authorList>
            <consortium name="The Broad Institute Genome Sequencing Platform"/>
            <consortium name="The Broad Institute Genome Sequencing Center for Infectious Disease"/>
            <person name="Earl A.M."/>
            <person name="Gilmore M.S."/>
            <person name="Lebreton F."/>
            <person name="Walker B."/>
            <person name="Young S.K."/>
            <person name="Zeng Q."/>
            <person name="Gargeya S."/>
            <person name="Fitzgerald M."/>
            <person name="Haas B."/>
            <person name="Abouelleil A."/>
            <person name="Alvarado L."/>
            <person name="Arachchi H.M."/>
            <person name="Berlin A.M."/>
            <person name="Chapman S.B."/>
            <person name="Dewar J."/>
            <person name="Goldberg J."/>
            <person name="Griggs A."/>
            <person name="Gujja S."/>
            <person name="Hansen M."/>
            <person name="Howarth C."/>
            <person name="Imamovic A."/>
            <person name="Larimer J."/>
            <person name="McCowan C."/>
            <person name="Murphy C."/>
            <person name="Neiman D."/>
            <person name="Pearson M."/>
            <person name="Priest M."/>
            <person name="Roberts A."/>
            <person name="Saif S."/>
            <person name="Shea T."/>
            <person name="Sisk P."/>
            <person name="Sykes S."/>
            <person name="Wortman J."/>
            <person name="Nusbaum C."/>
            <person name="Birren B."/>
        </authorList>
    </citation>
    <scope>NUCLEOTIDE SEQUENCE [LARGE SCALE GENOMIC DNA]</scope>
    <source>
        <strain evidence="2 4">ATCC 49464</strain>
    </source>
</reference>
<dbReference type="Proteomes" id="UP000013877">
    <property type="component" value="Unassembled WGS sequence"/>
</dbReference>
<dbReference type="EMBL" id="AJAL01000012">
    <property type="protein sequence ID" value="EOH77933.1"/>
    <property type="molecule type" value="Genomic_DNA"/>
</dbReference>
<dbReference type="Proteomes" id="UP000014158">
    <property type="component" value="Unassembled WGS sequence"/>
</dbReference>
<dbReference type="GO" id="GO:0006313">
    <property type="term" value="P:DNA transposition"/>
    <property type="evidence" value="ECO:0007669"/>
    <property type="project" value="InterPro"/>
</dbReference>
<proteinExistence type="predicted"/>
<dbReference type="EMBL" id="ASWF01000003">
    <property type="protein sequence ID" value="EOT75383.1"/>
    <property type="molecule type" value="Genomic_DNA"/>
</dbReference>
<dbReference type="eggNOG" id="COG3039">
    <property type="taxonomic scope" value="Bacteria"/>
</dbReference>
<keyword evidence="5" id="KW-1185">Reference proteome</keyword>
<evidence type="ECO:0000313" key="5">
    <source>
        <dbReference type="Proteomes" id="UP000014158"/>
    </source>
</evidence>
<evidence type="ECO:0000313" key="2">
    <source>
        <dbReference type="EMBL" id="EOH77933.1"/>
    </source>
</evidence>